<dbReference type="InterPro" id="IPR051916">
    <property type="entry name" value="GPI-anchor_lipid_remodeler"/>
</dbReference>
<dbReference type="PANTHER" id="PTHR14859">
    <property type="entry name" value="CALCOFLUOR WHITE HYPERSENSITIVE PROTEIN PRECURSOR"/>
    <property type="match status" value="1"/>
</dbReference>
<dbReference type="InterPro" id="IPR005135">
    <property type="entry name" value="Endo/exonuclease/phosphatase"/>
</dbReference>
<dbReference type="InterPro" id="IPR036691">
    <property type="entry name" value="Endo/exonu/phosph_ase_sf"/>
</dbReference>
<dbReference type="Gene3D" id="3.60.10.10">
    <property type="entry name" value="Endonuclease/exonuclease/phosphatase"/>
    <property type="match status" value="1"/>
</dbReference>
<sequence>MRLATFNLLHGRSLTDGRVVGERLADAARALDADVVGLQEVDRGQSRSHGADQTAQVARALGAEHWRFVPAIVGTPGLSWRAATDEEDEALPAYGVGLVSRWPVQAWQVVRLPAARVRAPVLLPGTRQVVWLQDEPRVGVVAQLATPLGPVTVGTTHLSFVPGRNGAQLRTLTAAMAQLPGPRVLLGDFNLPGALPRLLTRWRALARTATYPAPEPRVQLDHVLASGDLPPVDAVETPALAVSDHRALVVSLRG</sequence>
<dbReference type="SUPFAM" id="SSF56219">
    <property type="entry name" value="DNase I-like"/>
    <property type="match status" value="1"/>
</dbReference>
<dbReference type="GO" id="GO:0003824">
    <property type="term" value="F:catalytic activity"/>
    <property type="evidence" value="ECO:0007669"/>
    <property type="project" value="InterPro"/>
</dbReference>
<dbReference type="AlphaFoldDB" id="A0A6J4LX56"/>
<dbReference type="GO" id="GO:0006506">
    <property type="term" value="P:GPI anchor biosynthetic process"/>
    <property type="evidence" value="ECO:0007669"/>
    <property type="project" value="TreeGrafter"/>
</dbReference>
<dbReference type="EMBL" id="CADCUB010000115">
    <property type="protein sequence ID" value="CAA9340466.1"/>
    <property type="molecule type" value="Genomic_DNA"/>
</dbReference>
<feature type="domain" description="Endonuclease/exonuclease/phosphatase" evidence="1">
    <location>
        <begin position="4"/>
        <end position="245"/>
    </location>
</feature>
<organism evidence="2">
    <name type="scientific">uncultured Frankineae bacterium</name>
    <dbReference type="NCBI Taxonomy" id="437475"/>
    <lineage>
        <taxon>Bacteria</taxon>
        <taxon>Bacillati</taxon>
        <taxon>Actinomycetota</taxon>
        <taxon>Actinomycetes</taxon>
        <taxon>Frankiales</taxon>
        <taxon>environmental samples</taxon>
    </lineage>
</organism>
<proteinExistence type="predicted"/>
<name>A0A6J4LX56_9ACTN</name>
<reference evidence="2" key="1">
    <citation type="submission" date="2020-02" db="EMBL/GenBank/DDBJ databases">
        <authorList>
            <person name="Meier V. D."/>
        </authorList>
    </citation>
    <scope>NUCLEOTIDE SEQUENCE</scope>
    <source>
        <strain evidence="2">AVDCRST_MAG07</strain>
    </source>
</reference>
<dbReference type="GO" id="GO:0016020">
    <property type="term" value="C:membrane"/>
    <property type="evidence" value="ECO:0007669"/>
    <property type="project" value="GOC"/>
</dbReference>
<dbReference type="PANTHER" id="PTHR14859:SF15">
    <property type="entry name" value="ENDONUCLEASE_EXONUCLEASE_PHOSPHATASE DOMAIN-CONTAINING PROTEIN"/>
    <property type="match status" value="1"/>
</dbReference>
<dbReference type="Pfam" id="PF03372">
    <property type="entry name" value="Exo_endo_phos"/>
    <property type="match status" value="1"/>
</dbReference>
<protein>
    <submittedName>
        <fullName evidence="2">Probable secreted protein</fullName>
    </submittedName>
</protein>
<evidence type="ECO:0000259" key="1">
    <source>
        <dbReference type="Pfam" id="PF03372"/>
    </source>
</evidence>
<evidence type="ECO:0000313" key="2">
    <source>
        <dbReference type="EMBL" id="CAA9340466.1"/>
    </source>
</evidence>
<accession>A0A6J4LX56</accession>
<gene>
    <name evidence="2" type="ORF">AVDCRST_MAG07-2332</name>
</gene>